<keyword evidence="2" id="KW-1185">Reference proteome</keyword>
<organism evidence="1 2">
    <name type="scientific">Stegodyphus mimosarum</name>
    <name type="common">African social velvet spider</name>
    <dbReference type="NCBI Taxonomy" id="407821"/>
    <lineage>
        <taxon>Eukaryota</taxon>
        <taxon>Metazoa</taxon>
        <taxon>Ecdysozoa</taxon>
        <taxon>Arthropoda</taxon>
        <taxon>Chelicerata</taxon>
        <taxon>Arachnida</taxon>
        <taxon>Araneae</taxon>
        <taxon>Araneomorphae</taxon>
        <taxon>Entelegynae</taxon>
        <taxon>Eresoidea</taxon>
        <taxon>Eresidae</taxon>
        <taxon>Stegodyphus</taxon>
    </lineage>
</organism>
<dbReference type="OrthoDB" id="6422937at2759"/>
<feature type="non-terminal residue" evidence="1">
    <location>
        <position position="482"/>
    </location>
</feature>
<name>A0A087TYJ4_STEMI</name>
<dbReference type="Proteomes" id="UP000054359">
    <property type="component" value="Unassembled WGS sequence"/>
</dbReference>
<dbReference type="AlphaFoldDB" id="A0A087TYJ4"/>
<dbReference type="InterPro" id="IPR032675">
    <property type="entry name" value="LRR_dom_sf"/>
</dbReference>
<dbReference type="EMBL" id="KK117335">
    <property type="protein sequence ID" value="KFM70183.1"/>
    <property type="molecule type" value="Genomic_DNA"/>
</dbReference>
<proteinExistence type="predicted"/>
<gene>
    <name evidence="1" type="ORF">X975_23498</name>
</gene>
<dbReference type="SUPFAM" id="SSF52047">
    <property type="entry name" value="RNI-like"/>
    <property type="match status" value="1"/>
</dbReference>
<dbReference type="OMA" id="CHLHISA"/>
<dbReference type="Gene3D" id="3.80.10.10">
    <property type="entry name" value="Ribonuclease Inhibitor"/>
    <property type="match status" value="2"/>
</dbReference>
<evidence type="ECO:0000313" key="2">
    <source>
        <dbReference type="Proteomes" id="UP000054359"/>
    </source>
</evidence>
<reference evidence="1 2" key="1">
    <citation type="submission" date="2013-11" db="EMBL/GenBank/DDBJ databases">
        <title>Genome sequencing of Stegodyphus mimosarum.</title>
        <authorList>
            <person name="Bechsgaard J."/>
        </authorList>
    </citation>
    <scope>NUCLEOTIDE SEQUENCE [LARGE SCALE GENOMIC DNA]</scope>
</reference>
<accession>A0A087TYJ4</accession>
<evidence type="ECO:0000313" key="1">
    <source>
        <dbReference type="EMBL" id="KFM70183.1"/>
    </source>
</evidence>
<sequence length="482" mass="55552">MADVRMDDLCLTKIISSFEIFNYAYGMSIDPFLQRNLEFLQRAYSAELIARMSTERKLCANYLKFLLNRFVKDLDFSKFDSCPWESVLDGATEIAENLLKVTFDEEMFFQHHERLKGFIELLQNVKHLFLPFECDDEIVKIISRSCPNLIELDLYVSTVSDDALRSLCSARFGSCIRILHLRSLSRNEKIIASILTSMPCLEILNNFYLVQALQFLHRYDLFTNKLNAVKKYTLTHLNLSCVQPSDCAEALTICTVLCPDIRNLSCCVYMQNHIDLLCNFNKLQDLDLNYSEEDLLDLNNFLKIKGLNLISLQINGRFLVYISVLIENCLKLEKLCLLRLKLQWTKNVNVCNLKRMERLKIFSISIPYLSTEDLSLLLNSSPNVVCLSLSTTLHLKSAILKNCDLKKLKYFNIVYAVLDVNFVTLILKSCTSLKILNLHSCYNLSEYDCRIITAAASAAKNSPAVTWNRFARISDDGQFMMW</sequence>
<protein>
    <submittedName>
        <fullName evidence="1">Uncharacterized protein</fullName>
    </submittedName>
</protein>